<evidence type="ECO:0000256" key="1">
    <source>
        <dbReference type="SAM" id="MobiDB-lite"/>
    </source>
</evidence>
<dbReference type="EnsemblPlants" id="Zm00001eb366600_T001">
    <property type="protein sequence ID" value="Zm00001eb366600_P001"/>
    <property type="gene ID" value="Zm00001eb366600"/>
</dbReference>
<feature type="compositionally biased region" description="Basic and acidic residues" evidence="1">
    <location>
        <begin position="149"/>
        <end position="159"/>
    </location>
</feature>
<reference evidence="4" key="2">
    <citation type="journal article" date="2009" name="Science">
        <title>The B73 maize genome: complexity, diversity, and dynamics.</title>
        <authorList>
            <person name="Schnable P.S."/>
            <person name="Ware D."/>
            <person name="Fulton R.S."/>
            <person name="Stein J.C."/>
            <person name="Wei F."/>
            <person name="Pasternak S."/>
            <person name="Liang C."/>
            <person name="Zhang J."/>
            <person name="Fulton L."/>
            <person name="Graves T.A."/>
            <person name="Minx P."/>
            <person name="Reily A.D."/>
            <person name="Courtney L."/>
            <person name="Kruchowski S.S."/>
            <person name="Tomlinson C."/>
            <person name="Strong C."/>
            <person name="Delehaunty K."/>
            <person name="Fronick C."/>
            <person name="Courtney B."/>
            <person name="Rock S.M."/>
            <person name="Belter E."/>
            <person name="Du F."/>
            <person name="Kim K."/>
            <person name="Abbott R.M."/>
            <person name="Cotton M."/>
            <person name="Levy A."/>
            <person name="Marchetto P."/>
            <person name="Ochoa K."/>
            <person name="Jackson S.M."/>
            <person name="Gillam B."/>
            <person name="Chen W."/>
            <person name="Yan L."/>
            <person name="Higginbotham J."/>
            <person name="Cardenas M."/>
            <person name="Waligorski J."/>
            <person name="Applebaum E."/>
            <person name="Phelps L."/>
            <person name="Falcone J."/>
            <person name="Kanchi K."/>
            <person name="Thane T."/>
            <person name="Scimone A."/>
            <person name="Thane N."/>
            <person name="Henke J."/>
            <person name="Wang T."/>
            <person name="Ruppert J."/>
            <person name="Shah N."/>
            <person name="Rotter K."/>
            <person name="Hodges J."/>
            <person name="Ingenthron E."/>
            <person name="Cordes M."/>
            <person name="Kohlberg S."/>
            <person name="Sgro J."/>
            <person name="Delgado B."/>
            <person name="Mead K."/>
            <person name="Chinwalla A."/>
            <person name="Leonard S."/>
            <person name="Crouse K."/>
            <person name="Collura K."/>
            <person name="Kudrna D."/>
            <person name="Currie J."/>
            <person name="He R."/>
            <person name="Angelova A."/>
            <person name="Rajasekar S."/>
            <person name="Mueller T."/>
            <person name="Lomeli R."/>
            <person name="Scara G."/>
            <person name="Ko A."/>
            <person name="Delaney K."/>
            <person name="Wissotski M."/>
            <person name="Lopez G."/>
            <person name="Campos D."/>
            <person name="Braidotti M."/>
            <person name="Ashley E."/>
            <person name="Golser W."/>
            <person name="Kim H."/>
            <person name="Lee S."/>
            <person name="Lin J."/>
            <person name="Dujmic Z."/>
            <person name="Kim W."/>
            <person name="Talag J."/>
            <person name="Zuccolo A."/>
            <person name="Fan C."/>
            <person name="Sebastian A."/>
            <person name="Kramer M."/>
            <person name="Spiegel L."/>
            <person name="Nascimento L."/>
            <person name="Zutavern T."/>
            <person name="Miller B."/>
            <person name="Ambroise C."/>
            <person name="Muller S."/>
            <person name="Spooner W."/>
            <person name="Narechania A."/>
            <person name="Ren L."/>
            <person name="Wei S."/>
            <person name="Kumari S."/>
            <person name="Faga B."/>
            <person name="Levy M.J."/>
            <person name="McMahan L."/>
            <person name="Van Buren P."/>
            <person name="Vaughn M.W."/>
            <person name="Ying K."/>
            <person name="Yeh C.-T."/>
            <person name="Emrich S.J."/>
            <person name="Jia Y."/>
            <person name="Kalyanaraman A."/>
            <person name="Hsia A.-P."/>
            <person name="Barbazuk W.B."/>
            <person name="Baucom R.S."/>
            <person name="Brutnell T.P."/>
            <person name="Carpita N.C."/>
            <person name="Chaparro C."/>
            <person name="Chia J.-M."/>
            <person name="Deragon J.-M."/>
            <person name="Estill J.C."/>
            <person name="Fu Y."/>
            <person name="Jeddeloh J.A."/>
            <person name="Han Y."/>
            <person name="Lee H."/>
            <person name="Li P."/>
            <person name="Lisch D.R."/>
            <person name="Liu S."/>
            <person name="Liu Z."/>
            <person name="Nagel D.H."/>
            <person name="McCann M.C."/>
            <person name="SanMiguel P."/>
            <person name="Myers A.M."/>
            <person name="Nettleton D."/>
            <person name="Nguyen J."/>
            <person name="Penning B.W."/>
            <person name="Ponnala L."/>
            <person name="Schneider K.L."/>
            <person name="Schwartz D.C."/>
            <person name="Sharma A."/>
            <person name="Soderlund C."/>
            <person name="Springer N.M."/>
            <person name="Sun Q."/>
            <person name="Wang H."/>
            <person name="Waterman M."/>
            <person name="Westerman R."/>
            <person name="Wolfgruber T.K."/>
            <person name="Yang L."/>
            <person name="Yu Y."/>
            <person name="Zhang L."/>
            <person name="Zhou S."/>
            <person name="Zhu Q."/>
            <person name="Bennetzen J.L."/>
            <person name="Dawe R.K."/>
            <person name="Jiang J."/>
            <person name="Jiang N."/>
            <person name="Presting G.G."/>
            <person name="Wessler S.R."/>
            <person name="Aluru S."/>
            <person name="Martienssen R.A."/>
            <person name="Clifton S.W."/>
            <person name="McCombie W.R."/>
            <person name="Wing R.A."/>
            <person name="Wilson R.K."/>
        </authorList>
    </citation>
    <scope>NUCLEOTIDE SEQUENCE [LARGE SCALE GENOMIC DNA]</scope>
    <source>
        <strain evidence="4">cv. B73</strain>
    </source>
</reference>
<name>B7ZYN7_MAIZE</name>
<keyword evidence="4" id="KW-1185">Reference proteome</keyword>
<dbReference type="Gramene" id="Zm00001eb366600_T001">
    <property type="protein sequence ID" value="Zm00001eb366600_P001"/>
    <property type="gene ID" value="Zm00001eb366600"/>
</dbReference>
<sequence>MYCTCAGSDADETRDHALDGADDGGLLEEDDVEAGPDEEAGGGADVGVDHGDGGVDVGGVGVSAVEASPAHPQDAGAGEHEQDVVWREPLPVLGEPGPDPVGGGEARDARGEVDDVAAGVVDDAPVEEEATAPDGEGADGVGEGEPERDEEHPRLEVHAAEQGAGEQDERDGGEHALEVDHGRHGIQGRDLARLDDAAAVEEVRGRREPRLAEEEALAERVAGLAPEREQLLAEGHLVAPHDPAQPHGGERVQRHERRVHGPLLLHDAAVQDHQPRHALQAHQRGRHHLPRVVALVQPVRYADARVRHVRRRHVVGGGRHLRSAARELRRRSISYWLALLAS</sequence>
<evidence type="ECO:0000313" key="2">
    <source>
        <dbReference type="EMBL" id="ACL53036.1"/>
    </source>
</evidence>
<reference evidence="3" key="4">
    <citation type="submission" date="2021-05" db="UniProtKB">
        <authorList>
            <consortium name="EnsemblPlants"/>
        </authorList>
    </citation>
    <scope>IDENTIFICATION</scope>
    <source>
        <strain evidence="3">cv. B73</strain>
    </source>
</reference>
<protein>
    <submittedName>
        <fullName evidence="2 3">Uncharacterized protein</fullName>
    </submittedName>
</protein>
<dbReference type="AlphaFoldDB" id="B7ZYN7"/>
<evidence type="ECO:0000313" key="4">
    <source>
        <dbReference type="Proteomes" id="UP000007305"/>
    </source>
</evidence>
<feature type="compositionally biased region" description="Acidic residues" evidence="1">
    <location>
        <begin position="20"/>
        <end position="40"/>
    </location>
</feature>
<reference evidence="2" key="1">
    <citation type="journal article" date="2009" name="PLoS Genet.">
        <title>Sequencing, mapping, and analysis of 27,455 maize full-length cDNAs.</title>
        <authorList>
            <person name="Soderlund C."/>
            <person name="Descour A."/>
            <person name="Kudrna D."/>
            <person name="Bomhoff M."/>
            <person name="Boyd L."/>
            <person name="Currie J."/>
            <person name="Angelova A."/>
            <person name="Collura K."/>
            <person name="Wissotski M."/>
            <person name="Ashley E."/>
            <person name="Morrow D."/>
            <person name="Fernandes J."/>
            <person name="Walbot V."/>
            <person name="Yu Y."/>
        </authorList>
    </citation>
    <scope>NUCLEOTIDE SEQUENCE</scope>
    <source>
        <strain evidence="2">B73</strain>
    </source>
</reference>
<dbReference type="EMBL" id="BT054429">
    <property type="protein sequence ID" value="ACL53036.1"/>
    <property type="molecule type" value="mRNA"/>
</dbReference>
<proteinExistence type="evidence at transcript level"/>
<reference evidence="3" key="3">
    <citation type="submission" date="2019-07" db="EMBL/GenBank/DDBJ databases">
        <authorList>
            <person name="Seetharam A."/>
            <person name="Woodhouse M."/>
            <person name="Cannon E."/>
        </authorList>
    </citation>
    <scope>NUCLEOTIDE SEQUENCE [LARGE SCALE GENOMIC DNA]</scope>
    <source>
        <strain evidence="3">cv. B73</strain>
    </source>
</reference>
<dbReference type="Proteomes" id="UP000007305">
    <property type="component" value="Chromosome 8"/>
</dbReference>
<feature type="compositionally biased region" description="Basic and acidic residues" evidence="1">
    <location>
        <begin position="77"/>
        <end position="86"/>
    </location>
</feature>
<dbReference type="HOGENOM" id="CLU_812258_0_0_1"/>
<evidence type="ECO:0000313" key="3">
    <source>
        <dbReference type="EnsemblPlants" id="Zm00001eb366600_P001"/>
    </source>
</evidence>
<feature type="region of interest" description="Disordered" evidence="1">
    <location>
        <begin position="1"/>
        <end position="173"/>
    </location>
</feature>
<accession>B7ZYN7</accession>
<organism evidence="2">
    <name type="scientific">Zea mays</name>
    <name type="common">Maize</name>
    <dbReference type="NCBI Taxonomy" id="4577"/>
    <lineage>
        <taxon>Eukaryota</taxon>
        <taxon>Viridiplantae</taxon>
        <taxon>Streptophyta</taxon>
        <taxon>Embryophyta</taxon>
        <taxon>Tracheophyta</taxon>
        <taxon>Spermatophyta</taxon>
        <taxon>Magnoliopsida</taxon>
        <taxon>Liliopsida</taxon>
        <taxon>Poales</taxon>
        <taxon>Poaceae</taxon>
        <taxon>PACMAD clade</taxon>
        <taxon>Panicoideae</taxon>
        <taxon>Andropogonodae</taxon>
        <taxon>Andropogoneae</taxon>
        <taxon>Tripsacinae</taxon>
        <taxon>Zea</taxon>
    </lineage>
</organism>